<dbReference type="PROSITE" id="PS50207">
    <property type="entry name" value="CASPASE_P10"/>
    <property type="match status" value="1"/>
</dbReference>
<protein>
    <recommendedName>
        <fullName evidence="1">Caspase family p10 domain-containing protein</fullName>
    </recommendedName>
</protein>
<reference evidence="2 3" key="1">
    <citation type="journal article" date="2020" name="Mol. Biol. Evol.">
        <title>Distinct Expression and Methylation Patterns for Genes with Different Fates following a Single Whole-Genome Duplication in Flowering Plants.</title>
        <authorList>
            <person name="Shi T."/>
            <person name="Rahmani R.S."/>
            <person name="Gugger P.F."/>
            <person name="Wang M."/>
            <person name="Li H."/>
            <person name="Zhang Y."/>
            <person name="Li Z."/>
            <person name="Wang Q."/>
            <person name="Van de Peer Y."/>
            <person name="Marchal K."/>
            <person name="Chen J."/>
        </authorList>
    </citation>
    <scope>NUCLEOTIDE SEQUENCE [LARGE SCALE GENOMIC DNA]</scope>
    <source>
        <tissue evidence="2">Leaf</tissue>
    </source>
</reference>
<sequence length="147" mass="16789">MSPRSMKPLSDELSTLAFAQCENQQQQAVYHITGTGDLNGFRFSGPVLFENLAAFYFCVRACYGCFLLSKYESLLLFGVLKKQPSFCEPFSKDYDRSCSAGSRRWSTETYLRWMISTFCEGLVRDLSKIEVTEIFDQMSNEVVLVGY</sequence>
<dbReference type="AlphaFoldDB" id="A0A822Z142"/>
<dbReference type="Proteomes" id="UP000607653">
    <property type="component" value="Unassembled WGS sequence"/>
</dbReference>
<feature type="domain" description="Caspase family p10" evidence="1">
    <location>
        <begin position="97"/>
        <end position="147"/>
    </location>
</feature>
<gene>
    <name evidence="2" type="ORF">HUJ06_009128</name>
</gene>
<dbReference type="GO" id="GO:0004197">
    <property type="term" value="F:cysteine-type endopeptidase activity"/>
    <property type="evidence" value="ECO:0007669"/>
    <property type="project" value="InterPro"/>
</dbReference>
<evidence type="ECO:0000313" key="2">
    <source>
        <dbReference type="EMBL" id="DAD38487.1"/>
    </source>
</evidence>
<name>A0A822Z142_NELNU</name>
<dbReference type="EMBL" id="DUZY01000004">
    <property type="protein sequence ID" value="DAD38487.1"/>
    <property type="molecule type" value="Genomic_DNA"/>
</dbReference>
<evidence type="ECO:0000313" key="3">
    <source>
        <dbReference type="Proteomes" id="UP000607653"/>
    </source>
</evidence>
<organism evidence="2 3">
    <name type="scientific">Nelumbo nucifera</name>
    <name type="common">Sacred lotus</name>
    <dbReference type="NCBI Taxonomy" id="4432"/>
    <lineage>
        <taxon>Eukaryota</taxon>
        <taxon>Viridiplantae</taxon>
        <taxon>Streptophyta</taxon>
        <taxon>Embryophyta</taxon>
        <taxon>Tracheophyta</taxon>
        <taxon>Spermatophyta</taxon>
        <taxon>Magnoliopsida</taxon>
        <taxon>Proteales</taxon>
        <taxon>Nelumbonaceae</taxon>
        <taxon>Nelumbo</taxon>
    </lineage>
</organism>
<dbReference type="InterPro" id="IPR002138">
    <property type="entry name" value="Pept_C14_p10"/>
</dbReference>
<accession>A0A822Z142</accession>
<comment type="caution">
    <text evidence="2">The sequence shown here is derived from an EMBL/GenBank/DDBJ whole genome shotgun (WGS) entry which is preliminary data.</text>
</comment>
<dbReference type="GO" id="GO:0006508">
    <property type="term" value="P:proteolysis"/>
    <property type="evidence" value="ECO:0007669"/>
    <property type="project" value="InterPro"/>
</dbReference>
<keyword evidence="3" id="KW-1185">Reference proteome</keyword>
<proteinExistence type="predicted"/>
<evidence type="ECO:0000259" key="1">
    <source>
        <dbReference type="PROSITE" id="PS50207"/>
    </source>
</evidence>